<keyword evidence="4" id="KW-1185">Reference proteome</keyword>
<dbReference type="GO" id="GO:0005737">
    <property type="term" value="C:cytoplasm"/>
    <property type="evidence" value="ECO:0007669"/>
    <property type="project" value="TreeGrafter"/>
</dbReference>
<keyword evidence="1" id="KW-0378">Hydrolase</keyword>
<dbReference type="Gene3D" id="1.10.1520.10">
    <property type="entry name" value="Ribonuclease III domain"/>
    <property type="match status" value="1"/>
</dbReference>
<dbReference type="GO" id="GO:0003723">
    <property type="term" value="F:RNA binding"/>
    <property type="evidence" value="ECO:0007669"/>
    <property type="project" value="TreeGrafter"/>
</dbReference>
<dbReference type="PANTHER" id="PTHR14950">
    <property type="entry name" value="DICER-RELATED"/>
    <property type="match status" value="1"/>
</dbReference>
<dbReference type="PROSITE" id="PS00517">
    <property type="entry name" value="RNASE_3_1"/>
    <property type="match status" value="1"/>
</dbReference>
<dbReference type="PROSITE" id="PS50142">
    <property type="entry name" value="RNASE_3_2"/>
    <property type="match status" value="1"/>
</dbReference>
<organism evidence="3 4">
    <name type="scientific">Cryoendolithus antarcticus</name>
    <dbReference type="NCBI Taxonomy" id="1507870"/>
    <lineage>
        <taxon>Eukaryota</taxon>
        <taxon>Fungi</taxon>
        <taxon>Dikarya</taxon>
        <taxon>Ascomycota</taxon>
        <taxon>Pezizomycotina</taxon>
        <taxon>Dothideomycetes</taxon>
        <taxon>Dothideomycetidae</taxon>
        <taxon>Cladosporiales</taxon>
        <taxon>Cladosporiaceae</taxon>
        <taxon>Cryoendolithus</taxon>
    </lineage>
</organism>
<reference evidence="4" key="1">
    <citation type="submission" date="2017-03" db="EMBL/GenBank/DDBJ databases">
        <title>Genomes of endolithic fungi from Antarctica.</title>
        <authorList>
            <person name="Coleine C."/>
            <person name="Masonjones S."/>
            <person name="Stajich J.E."/>
        </authorList>
    </citation>
    <scope>NUCLEOTIDE SEQUENCE [LARGE SCALE GENOMIC DNA]</scope>
    <source>
        <strain evidence="4">CCFEE 5527</strain>
    </source>
</reference>
<dbReference type="GO" id="GO:0004525">
    <property type="term" value="F:ribonuclease III activity"/>
    <property type="evidence" value="ECO:0007669"/>
    <property type="project" value="InterPro"/>
</dbReference>
<dbReference type="EMBL" id="NAJO01000072">
    <property type="protein sequence ID" value="OQN96097.1"/>
    <property type="molecule type" value="Genomic_DNA"/>
</dbReference>
<gene>
    <name evidence="3" type="ORF">B0A48_18343</name>
</gene>
<comment type="caution">
    <text evidence="3">The sequence shown here is derived from an EMBL/GenBank/DDBJ whole genome shotgun (WGS) entry which is preliminary data.</text>
</comment>
<dbReference type="PANTHER" id="PTHR14950:SF37">
    <property type="entry name" value="ENDORIBONUCLEASE DICER"/>
    <property type="match status" value="1"/>
</dbReference>
<evidence type="ECO:0000313" key="4">
    <source>
        <dbReference type="Proteomes" id="UP000192596"/>
    </source>
</evidence>
<sequence length="240" mass="27018">MPTSVQSCHSTSTSRKLSGKRKQVEALIGHTFSNPDLLSQALTHPSYAHVSRTESYERLEFLGDAVLDILVAELLAEHIDKLTQGLMTEIKAALVNADLLGYLCFDLRFAETDRSINTATREVQETYERSLADYLDFHSDVAGIHQDAYARYYQFRRAAKQELEHGARHPWAKLKQMGINKMFSDMVASVLGAIFLDSGQEICSCRPFARRLGLYQYANRVIDEQVDVVARDALTDSSHS</sequence>
<evidence type="ECO:0000313" key="3">
    <source>
        <dbReference type="EMBL" id="OQN96097.1"/>
    </source>
</evidence>
<dbReference type="STRING" id="1507870.A0A1V8SAS4"/>
<dbReference type="CDD" id="cd00593">
    <property type="entry name" value="RIBOc"/>
    <property type="match status" value="1"/>
</dbReference>
<dbReference type="Proteomes" id="UP000192596">
    <property type="component" value="Unassembled WGS sequence"/>
</dbReference>
<evidence type="ECO:0000259" key="2">
    <source>
        <dbReference type="PROSITE" id="PS50142"/>
    </source>
</evidence>
<name>A0A1V8SAS4_9PEZI</name>
<dbReference type="AlphaFoldDB" id="A0A1V8SAS4"/>
<dbReference type="SUPFAM" id="SSF69065">
    <property type="entry name" value="RNase III domain-like"/>
    <property type="match status" value="1"/>
</dbReference>
<dbReference type="InParanoid" id="A0A1V8SAS4"/>
<dbReference type="Pfam" id="PF14622">
    <property type="entry name" value="Ribonucleas_3_3"/>
    <property type="match status" value="1"/>
</dbReference>
<accession>A0A1V8SAS4</accession>
<dbReference type="InterPro" id="IPR000999">
    <property type="entry name" value="RNase_III_dom"/>
</dbReference>
<dbReference type="GO" id="GO:0030422">
    <property type="term" value="P:siRNA processing"/>
    <property type="evidence" value="ECO:0007669"/>
    <property type="project" value="TreeGrafter"/>
</dbReference>
<dbReference type="SMART" id="SM00535">
    <property type="entry name" value="RIBOc"/>
    <property type="match status" value="1"/>
</dbReference>
<feature type="domain" description="RNase III" evidence="2">
    <location>
        <begin position="21"/>
        <end position="199"/>
    </location>
</feature>
<dbReference type="GO" id="GO:0005634">
    <property type="term" value="C:nucleus"/>
    <property type="evidence" value="ECO:0007669"/>
    <property type="project" value="TreeGrafter"/>
</dbReference>
<dbReference type="InterPro" id="IPR036389">
    <property type="entry name" value="RNase_III_sf"/>
</dbReference>
<protein>
    <recommendedName>
        <fullName evidence="2">RNase III domain-containing protein</fullName>
    </recommendedName>
</protein>
<evidence type="ECO:0000256" key="1">
    <source>
        <dbReference type="ARBA" id="ARBA00022801"/>
    </source>
</evidence>
<proteinExistence type="predicted"/>
<dbReference type="OrthoDB" id="416741at2759"/>